<dbReference type="AlphaFoldDB" id="A0AAV4JGV1"/>
<evidence type="ECO:0000313" key="2">
    <source>
        <dbReference type="Proteomes" id="UP000762676"/>
    </source>
</evidence>
<dbReference type="Proteomes" id="UP000762676">
    <property type="component" value="Unassembled WGS sequence"/>
</dbReference>
<comment type="caution">
    <text evidence="1">The sequence shown here is derived from an EMBL/GenBank/DDBJ whole genome shotgun (WGS) entry which is preliminary data.</text>
</comment>
<name>A0AAV4JGV1_9GAST</name>
<evidence type="ECO:0000313" key="1">
    <source>
        <dbReference type="EMBL" id="GFS22008.1"/>
    </source>
</evidence>
<protein>
    <submittedName>
        <fullName evidence="1">Uncharacterized protein</fullName>
    </submittedName>
</protein>
<dbReference type="EMBL" id="BMAT01013879">
    <property type="protein sequence ID" value="GFS22008.1"/>
    <property type="molecule type" value="Genomic_DNA"/>
</dbReference>
<reference evidence="1 2" key="1">
    <citation type="journal article" date="2021" name="Elife">
        <title>Chloroplast acquisition without the gene transfer in kleptoplastic sea slugs, Plakobranchus ocellatus.</title>
        <authorList>
            <person name="Maeda T."/>
            <person name="Takahashi S."/>
            <person name="Yoshida T."/>
            <person name="Shimamura S."/>
            <person name="Takaki Y."/>
            <person name="Nagai Y."/>
            <person name="Toyoda A."/>
            <person name="Suzuki Y."/>
            <person name="Arimoto A."/>
            <person name="Ishii H."/>
            <person name="Satoh N."/>
            <person name="Nishiyama T."/>
            <person name="Hasebe M."/>
            <person name="Maruyama T."/>
            <person name="Minagawa J."/>
            <person name="Obokata J."/>
            <person name="Shigenobu S."/>
        </authorList>
    </citation>
    <scope>NUCLEOTIDE SEQUENCE [LARGE SCALE GENOMIC DNA]</scope>
</reference>
<accession>A0AAV4JGV1</accession>
<proteinExistence type="predicted"/>
<gene>
    <name evidence="1" type="ORF">ElyMa_006939500</name>
</gene>
<sequence>MCGCNGRCSGGAAHKRLRPYGRLSLGRRGRETWQKDIEEPEIKTSYEYVLNLLKNSLVSKLTSLPAGLGDRLMTFKLPLHGKKTATVISAYVPTMRNHNDIKEKFHQDLNSLTTSVPKPDKLIFKGRHRPPDLGRAALGGVTVTASSSCSTVLNMDSSSPTPLPASLLVTGHHDASLL</sequence>
<keyword evidence="2" id="KW-1185">Reference proteome</keyword>
<organism evidence="1 2">
    <name type="scientific">Elysia marginata</name>
    <dbReference type="NCBI Taxonomy" id="1093978"/>
    <lineage>
        <taxon>Eukaryota</taxon>
        <taxon>Metazoa</taxon>
        <taxon>Spiralia</taxon>
        <taxon>Lophotrochozoa</taxon>
        <taxon>Mollusca</taxon>
        <taxon>Gastropoda</taxon>
        <taxon>Heterobranchia</taxon>
        <taxon>Euthyneura</taxon>
        <taxon>Panpulmonata</taxon>
        <taxon>Sacoglossa</taxon>
        <taxon>Placobranchoidea</taxon>
        <taxon>Plakobranchidae</taxon>
        <taxon>Elysia</taxon>
    </lineage>
</organism>